<dbReference type="InterPro" id="IPR002173">
    <property type="entry name" value="Carboh/pur_kinase_PfkB_CS"/>
</dbReference>
<accession>A0ABY5ZCJ7</accession>
<keyword evidence="1" id="KW-0808">Transferase</keyword>
<dbReference type="PROSITE" id="PS00584">
    <property type="entry name" value="PFKB_KINASES_2"/>
    <property type="match status" value="1"/>
</dbReference>
<dbReference type="PANTHER" id="PTHR10584:SF166">
    <property type="entry name" value="RIBOKINASE"/>
    <property type="match status" value="1"/>
</dbReference>
<dbReference type="Gene3D" id="3.40.1190.20">
    <property type="match status" value="1"/>
</dbReference>
<sequence>MITVGCVGGLTLDWVRSTAGTSGPFVGGNALYSAVGAWLTGARPSICAVVGADFPADVLGRLADHGFDISAVRQVPGPSFQVLLDDSGPRRQVSYLPSSGHNDTLDPEVGQLRDDWNAAHLAAIPTSSQERLAAGLTRRRIPYTLDTIVIPGEIEPDVDALLALASRSGCFLPSREELDHLWPDTTPKDQVLRLVAATGTPAVVTCGALGSIGFDGHRLVHVPAYQGTVVDTTGAGDAYSGAYAAALARGADLAEGMAAAAAAASLVIEVHGADQLLTPDRQQTARRRAECLRQITTEEKPYVVER</sequence>
<dbReference type="RefSeq" id="WP_260728543.1">
    <property type="nucleotide sequence ID" value="NZ_BAAABS010000015.1"/>
</dbReference>
<feature type="domain" description="Carbohydrate kinase PfkB" evidence="3">
    <location>
        <begin position="26"/>
        <end position="275"/>
    </location>
</feature>
<evidence type="ECO:0000259" key="3">
    <source>
        <dbReference type="Pfam" id="PF00294"/>
    </source>
</evidence>
<protein>
    <submittedName>
        <fullName evidence="4">Carbohydrate kinase family protein</fullName>
    </submittedName>
</protein>
<evidence type="ECO:0000313" key="4">
    <source>
        <dbReference type="EMBL" id="UWZ39142.1"/>
    </source>
</evidence>
<gene>
    <name evidence="4" type="ORF">Drose_13480</name>
</gene>
<dbReference type="Pfam" id="PF00294">
    <property type="entry name" value="PfkB"/>
    <property type="match status" value="1"/>
</dbReference>
<keyword evidence="5" id="KW-1185">Reference proteome</keyword>
<evidence type="ECO:0000256" key="2">
    <source>
        <dbReference type="ARBA" id="ARBA00022777"/>
    </source>
</evidence>
<dbReference type="SUPFAM" id="SSF53613">
    <property type="entry name" value="Ribokinase-like"/>
    <property type="match status" value="1"/>
</dbReference>
<organism evidence="4 5">
    <name type="scientific">Dactylosporangium roseum</name>
    <dbReference type="NCBI Taxonomy" id="47989"/>
    <lineage>
        <taxon>Bacteria</taxon>
        <taxon>Bacillati</taxon>
        <taxon>Actinomycetota</taxon>
        <taxon>Actinomycetes</taxon>
        <taxon>Micromonosporales</taxon>
        <taxon>Micromonosporaceae</taxon>
        <taxon>Dactylosporangium</taxon>
    </lineage>
</organism>
<dbReference type="InterPro" id="IPR029056">
    <property type="entry name" value="Ribokinase-like"/>
</dbReference>
<dbReference type="EMBL" id="CP073721">
    <property type="protein sequence ID" value="UWZ39142.1"/>
    <property type="molecule type" value="Genomic_DNA"/>
</dbReference>
<dbReference type="Proteomes" id="UP001058271">
    <property type="component" value="Chromosome"/>
</dbReference>
<name>A0ABY5ZCJ7_9ACTN</name>
<dbReference type="PANTHER" id="PTHR10584">
    <property type="entry name" value="SUGAR KINASE"/>
    <property type="match status" value="1"/>
</dbReference>
<dbReference type="InterPro" id="IPR011611">
    <property type="entry name" value="PfkB_dom"/>
</dbReference>
<evidence type="ECO:0000313" key="5">
    <source>
        <dbReference type="Proteomes" id="UP001058271"/>
    </source>
</evidence>
<evidence type="ECO:0000256" key="1">
    <source>
        <dbReference type="ARBA" id="ARBA00022679"/>
    </source>
</evidence>
<keyword evidence="2 4" id="KW-0418">Kinase</keyword>
<proteinExistence type="predicted"/>
<reference evidence="4" key="1">
    <citation type="submission" date="2021-04" db="EMBL/GenBank/DDBJ databases">
        <title>Biosynthetic gene clusters of Dactylosporangioum roseum.</title>
        <authorList>
            <person name="Hartkoorn R.C."/>
            <person name="Beaudoing E."/>
            <person name="Hot D."/>
            <person name="Moureu S."/>
        </authorList>
    </citation>
    <scope>NUCLEOTIDE SEQUENCE</scope>
    <source>
        <strain evidence="4">NRRL B-16295</strain>
    </source>
</reference>
<dbReference type="GO" id="GO:0016301">
    <property type="term" value="F:kinase activity"/>
    <property type="evidence" value="ECO:0007669"/>
    <property type="project" value="UniProtKB-KW"/>
</dbReference>